<accession>A0ABY8TT31</accession>
<organism evidence="1 2">
    <name type="scientific">Tetradesmus obliquus</name>
    <name type="common">Green alga</name>
    <name type="synonym">Acutodesmus obliquus</name>
    <dbReference type="NCBI Taxonomy" id="3088"/>
    <lineage>
        <taxon>Eukaryota</taxon>
        <taxon>Viridiplantae</taxon>
        <taxon>Chlorophyta</taxon>
        <taxon>core chlorophytes</taxon>
        <taxon>Chlorophyceae</taxon>
        <taxon>CS clade</taxon>
        <taxon>Sphaeropleales</taxon>
        <taxon>Scenedesmaceae</taxon>
        <taxon>Tetradesmus</taxon>
    </lineage>
</organism>
<dbReference type="Proteomes" id="UP001244341">
    <property type="component" value="Chromosome 3b"/>
</dbReference>
<evidence type="ECO:0000313" key="1">
    <source>
        <dbReference type="EMBL" id="WIA12298.1"/>
    </source>
</evidence>
<evidence type="ECO:0000313" key="2">
    <source>
        <dbReference type="Proteomes" id="UP001244341"/>
    </source>
</evidence>
<protein>
    <submittedName>
        <fullName evidence="1">Uncharacterized protein</fullName>
    </submittedName>
</protein>
<name>A0ABY8TT31_TETOB</name>
<sequence length="140" mass="15374">MLAMLLATDYITQTFFCPVRLLGSSSREVRLLRGRSDVQAALGGNREDEEMFEQAMMQALRILPHGTTRADAEAYMRAGFLRAALREMAMKLNITLTERSRLPAQATAESSVRAMHKAKTDMAALEAAHGTHINGPQPAA</sequence>
<keyword evidence="2" id="KW-1185">Reference proteome</keyword>
<proteinExistence type="predicted"/>
<dbReference type="EMBL" id="CP126210">
    <property type="protein sequence ID" value="WIA12298.1"/>
    <property type="molecule type" value="Genomic_DNA"/>
</dbReference>
<gene>
    <name evidence="1" type="ORF">OEZ85_012354</name>
</gene>
<reference evidence="1 2" key="1">
    <citation type="submission" date="2023-05" db="EMBL/GenBank/DDBJ databases">
        <title>A 100% complete, gapless, phased diploid assembly of the Scenedesmus obliquus UTEX 3031 genome.</title>
        <authorList>
            <person name="Biondi T.C."/>
            <person name="Hanschen E.R."/>
            <person name="Kwon T."/>
            <person name="Eng W."/>
            <person name="Kruse C.P.S."/>
            <person name="Koehler S.I."/>
            <person name="Kunde Y."/>
            <person name="Gleasner C.D."/>
            <person name="You Mak K.T."/>
            <person name="Polle J."/>
            <person name="Hovde B.T."/>
            <person name="Starkenburg S.R."/>
        </authorList>
    </citation>
    <scope>NUCLEOTIDE SEQUENCE [LARGE SCALE GENOMIC DNA]</scope>
    <source>
        <strain evidence="1 2">DOE0152z</strain>
    </source>
</reference>